<dbReference type="Proteomes" id="UP001430848">
    <property type="component" value="Unassembled WGS sequence"/>
</dbReference>
<evidence type="ECO:0000313" key="2">
    <source>
        <dbReference type="EMBL" id="KAK7734867.1"/>
    </source>
</evidence>
<name>A0ABR1PED6_DIAER</name>
<feature type="compositionally biased region" description="Low complexity" evidence="1">
    <location>
        <begin position="48"/>
        <end position="75"/>
    </location>
</feature>
<comment type="caution">
    <text evidence="2">The sequence shown here is derived from an EMBL/GenBank/DDBJ whole genome shotgun (WGS) entry which is preliminary data.</text>
</comment>
<accession>A0ABR1PED6</accession>
<evidence type="ECO:0000313" key="3">
    <source>
        <dbReference type="Proteomes" id="UP001430848"/>
    </source>
</evidence>
<evidence type="ECO:0000256" key="1">
    <source>
        <dbReference type="SAM" id="MobiDB-lite"/>
    </source>
</evidence>
<proteinExistence type="predicted"/>
<protein>
    <submittedName>
        <fullName evidence="2">Uncharacterized protein</fullName>
    </submittedName>
</protein>
<gene>
    <name evidence="2" type="ORF">SLS63_004288</name>
</gene>
<keyword evidence="3" id="KW-1185">Reference proteome</keyword>
<sequence>MGLIYEARQGLEAGIWDLQNALSAITDASIDSMVVLEGAIESRKSCLSEAAAEVTTAASTEQHQQHQHQQQQQEQQQEEEEGPGGEGEGEEGQGQGLAQSDFCIV</sequence>
<feature type="region of interest" description="Disordered" evidence="1">
    <location>
        <begin position="47"/>
        <end position="105"/>
    </location>
</feature>
<dbReference type="EMBL" id="JAKNSF020000015">
    <property type="protein sequence ID" value="KAK7734867.1"/>
    <property type="molecule type" value="Genomic_DNA"/>
</dbReference>
<feature type="compositionally biased region" description="Acidic residues" evidence="1">
    <location>
        <begin position="76"/>
        <end position="91"/>
    </location>
</feature>
<organism evidence="2 3">
    <name type="scientific">Diaporthe eres</name>
    <name type="common">Phomopsis oblonga</name>
    <dbReference type="NCBI Taxonomy" id="83184"/>
    <lineage>
        <taxon>Eukaryota</taxon>
        <taxon>Fungi</taxon>
        <taxon>Dikarya</taxon>
        <taxon>Ascomycota</taxon>
        <taxon>Pezizomycotina</taxon>
        <taxon>Sordariomycetes</taxon>
        <taxon>Sordariomycetidae</taxon>
        <taxon>Diaporthales</taxon>
        <taxon>Diaporthaceae</taxon>
        <taxon>Diaporthe</taxon>
        <taxon>Diaporthe eres species complex</taxon>
    </lineage>
</organism>
<reference evidence="2 3" key="1">
    <citation type="submission" date="2024-02" db="EMBL/GenBank/DDBJ databases">
        <title>De novo assembly and annotation of 12 fungi associated with fruit tree decline syndrome in Ontario, Canada.</title>
        <authorList>
            <person name="Sulman M."/>
            <person name="Ellouze W."/>
            <person name="Ilyukhin E."/>
        </authorList>
    </citation>
    <scope>NUCLEOTIDE SEQUENCE [LARGE SCALE GENOMIC DNA]</scope>
    <source>
        <strain evidence="2 3">M169</strain>
    </source>
</reference>